<keyword evidence="2" id="KW-0472">Membrane</keyword>
<sequence length="246" mass="27430">MDQQTKPKKKKKRIWLYILSGLLVIILGFAGYVLYEFKIKQYDVADPVVDEIIEENYVIDLPDGNKMIIDKEGNIVEEKGTTETVAEESDTETSTQTETDTESSTGRDQATNNNNNSGTPATSKPKPEKPTVASIKQKYMPAIQALESQANTKINGLVQQAKNEYVAKKSNGESISFGYFYNKYLGAADALEQSTDAAFNSIISVVENELVNNGFSKDHVNSLRTEYEATKEARRSNLYNKALEML</sequence>
<feature type="compositionally biased region" description="Polar residues" evidence="1">
    <location>
        <begin position="106"/>
        <end position="122"/>
    </location>
</feature>
<evidence type="ECO:0000313" key="4">
    <source>
        <dbReference type="Proteomes" id="UP000030416"/>
    </source>
</evidence>
<protein>
    <submittedName>
        <fullName evidence="3">Uncharacterized protein</fullName>
    </submittedName>
</protein>
<evidence type="ECO:0000313" key="3">
    <source>
        <dbReference type="EMBL" id="KGR76402.1"/>
    </source>
</evidence>
<proteinExistence type="predicted"/>
<dbReference type="Proteomes" id="UP000030416">
    <property type="component" value="Unassembled WGS sequence"/>
</dbReference>
<dbReference type="EMBL" id="JPVN01000026">
    <property type="protein sequence ID" value="KGR76402.1"/>
    <property type="molecule type" value="Genomic_DNA"/>
</dbReference>
<feature type="transmembrane region" description="Helical" evidence="2">
    <location>
        <begin position="14"/>
        <end position="35"/>
    </location>
</feature>
<reference evidence="3 4" key="1">
    <citation type="submission" date="2014-02" db="EMBL/GenBank/DDBJ databases">
        <title>Draft genome sequence of Lysinibacillus manganicus DSM 26584T.</title>
        <authorList>
            <person name="Zhang F."/>
            <person name="Wang G."/>
            <person name="Zhang L."/>
        </authorList>
    </citation>
    <scope>NUCLEOTIDE SEQUENCE [LARGE SCALE GENOMIC DNA]</scope>
    <source>
        <strain evidence="3 4">DSM 26584</strain>
    </source>
</reference>
<dbReference type="AlphaFoldDB" id="A0A0A3INI7"/>
<dbReference type="eggNOG" id="ENOG5032T26">
    <property type="taxonomic scope" value="Bacteria"/>
</dbReference>
<dbReference type="OrthoDB" id="2452361at2"/>
<keyword evidence="2" id="KW-0812">Transmembrane</keyword>
<comment type="caution">
    <text evidence="3">The sequence shown here is derived from an EMBL/GenBank/DDBJ whole genome shotgun (WGS) entry which is preliminary data.</text>
</comment>
<evidence type="ECO:0000256" key="2">
    <source>
        <dbReference type="SAM" id="Phobius"/>
    </source>
</evidence>
<name>A0A0A3INI7_9BACL</name>
<keyword evidence="2" id="KW-1133">Transmembrane helix</keyword>
<organism evidence="3 4">
    <name type="scientific">Ureibacillus manganicus DSM 26584</name>
    <dbReference type="NCBI Taxonomy" id="1384049"/>
    <lineage>
        <taxon>Bacteria</taxon>
        <taxon>Bacillati</taxon>
        <taxon>Bacillota</taxon>
        <taxon>Bacilli</taxon>
        <taxon>Bacillales</taxon>
        <taxon>Caryophanaceae</taxon>
        <taxon>Ureibacillus</taxon>
    </lineage>
</organism>
<accession>A0A0A3INI7</accession>
<feature type="compositionally biased region" description="Low complexity" evidence="1">
    <location>
        <begin position="92"/>
        <end position="104"/>
    </location>
</feature>
<gene>
    <name evidence="3" type="ORF">CD29_16875</name>
</gene>
<keyword evidence="4" id="KW-1185">Reference proteome</keyword>
<evidence type="ECO:0000256" key="1">
    <source>
        <dbReference type="SAM" id="MobiDB-lite"/>
    </source>
</evidence>
<dbReference type="STRING" id="1384049.CD29_16875"/>
<feature type="region of interest" description="Disordered" evidence="1">
    <location>
        <begin position="78"/>
        <end position="132"/>
    </location>
</feature>
<dbReference type="RefSeq" id="WP_036189198.1">
    <property type="nucleotide sequence ID" value="NZ_AVDA01000026.1"/>
</dbReference>